<evidence type="ECO:0000256" key="1">
    <source>
        <dbReference type="ARBA" id="ARBA00023015"/>
    </source>
</evidence>
<dbReference type="PANTHER" id="PTHR42756:SF1">
    <property type="entry name" value="TRANSCRIPTIONAL REPRESSOR OF EMRAB OPERON"/>
    <property type="match status" value="1"/>
</dbReference>
<evidence type="ECO:0000256" key="2">
    <source>
        <dbReference type="ARBA" id="ARBA00023125"/>
    </source>
</evidence>
<dbReference type="Proteomes" id="UP001481413">
    <property type="component" value="Unassembled WGS sequence"/>
</dbReference>
<dbReference type="InterPro" id="IPR036388">
    <property type="entry name" value="WH-like_DNA-bd_sf"/>
</dbReference>
<evidence type="ECO:0000313" key="5">
    <source>
        <dbReference type="EMBL" id="GAA6145451.1"/>
    </source>
</evidence>
<reference evidence="5 6" key="1">
    <citation type="submission" date="2024-04" db="EMBL/GenBank/DDBJ databases">
        <title>Draft genome sequence of Thalassolituus maritimus NBRC 116585.</title>
        <authorList>
            <person name="Miyakawa T."/>
            <person name="Kusuya Y."/>
            <person name="Miura T."/>
        </authorList>
    </citation>
    <scope>NUCLEOTIDE SEQUENCE [LARGE SCALE GENOMIC DNA]</scope>
    <source>
        <strain evidence="5 6">5NW40-0001</strain>
    </source>
</reference>
<dbReference type="SMART" id="SM00347">
    <property type="entry name" value="HTH_MARR"/>
    <property type="match status" value="1"/>
</dbReference>
<protein>
    <recommendedName>
        <fullName evidence="4">HTH marR-type domain-containing protein</fullName>
    </recommendedName>
</protein>
<dbReference type="Gene3D" id="1.10.10.10">
    <property type="entry name" value="Winged helix-like DNA-binding domain superfamily/Winged helix DNA-binding domain"/>
    <property type="match status" value="1"/>
</dbReference>
<evidence type="ECO:0000259" key="4">
    <source>
        <dbReference type="PROSITE" id="PS50995"/>
    </source>
</evidence>
<dbReference type="Pfam" id="PF01047">
    <property type="entry name" value="MarR"/>
    <property type="match status" value="1"/>
</dbReference>
<evidence type="ECO:0000256" key="3">
    <source>
        <dbReference type="ARBA" id="ARBA00023163"/>
    </source>
</evidence>
<feature type="domain" description="HTH marR-type" evidence="4">
    <location>
        <begin position="3"/>
        <end position="137"/>
    </location>
</feature>
<keyword evidence="6" id="KW-1185">Reference proteome</keyword>
<organism evidence="5 6">
    <name type="scientific">Thalassolituus maritimus</name>
    <dbReference type="NCBI Taxonomy" id="484498"/>
    <lineage>
        <taxon>Bacteria</taxon>
        <taxon>Pseudomonadati</taxon>
        <taxon>Pseudomonadota</taxon>
        <taxon>Gammaproteobacteria</taxon>
        <taxon>Oceanospirillales</taxon>
        <taxon>Oceanospirillaceae</taxon>
        <taxon>Thalassolituus</taxon>
    </lineage>
</organism>
<dbReference type="PROSITE" id="PS50995">
    <property type="entry name" value="HTH_MARR_2"/>
    <property type="match status" value="1"/>
</dbReference>
<name>A0ABP9ZZ86_9GAMM</name>
<keyword evidence="1" id="KW-0805">Transcription regulation</keyword>
<comment type="caution">
    <text evidence="5">The sequence shown here is derived from an EMBL/GenBank/DDBJ whole genome shotgun (WGS) entry which is preliminary data.</text>
</comment>
<dbReference type="InterPro" id="IPR000835">
    <property type="entry name" value="HTH_MarR-typ"/>
</dbReference>
<keyword evidence="3" id="KW-0804">Transcription</keyword>
<dbReference type="EMBL" id="BAABWH010000004">
    <property type="protein sequence ID" value="GAA6145451.1"/>
    <property type="molecule type" value="Genomic_DNA"/>
</dbReference>
<accession>A0ABP9ZZ86</accession>
<sequence length="148" mass="16526">MSDSEVIGAASDLLHAFKSRLQEAFTEAGIVLSPVEFKVLRVIQHATQCTSQDLVRELERDKAQIARIVAALNVKELINRQPNPNDKRSQILSISSKGNDILVACEQPERHVFASMVGNTSCEDREQCLRVLRMLHGNLCEDRCNSPL</sequence>
<evidence type="ECO:0000313" key="6">
    <source>
        <dbReference type="Proteomes" id="UP001481413"/>
    </source>
</evidence>
<dbReference type="SUPFAM" id="SSF46785">
    <property type="entry name" value="Winged helix' DNA-binding domain"/>
    <property type="match status" value="1"/>
</dbReference>
<dbReference type="PANTHER" id="PTHR42756">
    <property type="entry name" value="TRANSCRIPTIONAL REGULATOR, MARR"/>
    <property type="match status" value="1"/>
</dbReference>
<keyword evidence="2" id="KW-0238">DNA-binding</keyword>
<proteinExistence type="predicted"/>
<dbReference type="InterPro" id="IPR036390">
    <property type="entry name" value="WH_DNA-bd_sf"/>
</dbReference>
<dbReference type="RefSeq" id="WP_353294421.1">
    <property type="nucleotide sequence ID" value="NZ_BAABWH010000004.1"/>
</dbReference>
<gene>
    <name evidence="5" type="ORF">NBRC116585_15690</name>
</gene>